<sequence length="260" mass="28302">MNRTLDVIFLIKDDATHEEQLDSLSRLGFRVRVCHDLAGLYEHYGRQPCPLVALCAPLADLHIAAVRLRATDRSVGIIALARFADSEARVRTLLCGADACLDRDASGLELAAVLQSLLRRIAGLAALPMPLEERAETAVDAEPEVASLAGWPGTVAKWRLANQGWTLVNPAGRGIGLTTGERAFMTRLMTAPERKLSRDALQPEDVGAESPTQRSRFVDVMVSRLRRKAALQQMALPIRAVHGWGYMFAGEVDATAADPN</sequence>
<organism evidence="4 5">
    <name type="scientific">Bordetella holmesii CDC-H585-BH</name>
    <dbReference type="NCBI Taxonomy" id="1331206"/>
    <lineage>
        <taxon>Bacteria</taxon>
        <taxon>Pseudomonadati</taxon>
        <taxon>Pseudomonadota</taxon>
        <taxon>Betaproteobacteria</taxon>
        <taxon>Burkholderiales</taxon>
        <taxon>Alcaligenaceae</taxon>
        <taxon>Bordetella</taxon>
    </lineage>
</organism>
<dbReference type="GeneID" id="93119039"/>
<comment type="caution">
    <text evidence="4">The sequence shown here is derived from an EMBL/GenBank/DDBJ whole genome shotgun (WGS) entry which is preliminary data.</text>
</comment>
<name>A0A158M180_9BORD</name>
<dbReference type="InterPro" id="IPR001867">
    <property type="entry name" value="OmpR/PhoB-type_DNA-bd"/>
</dbReference>
<protein>
    <submittedName>
        <fullName evidence="4">Transcriptional regulatory protein, C-terminal domain protein</fullName>
    </submittedName>
</protein>
<dbReference type="Proteomes" id="UP000026682">
    <property type="component" value="Unassembled WGS sequence"/>
</dbReference>
<evidence type="ECO:0000256" key="2">
    <source>
        <dbReference type="PROSITE-ProRule" id="PRU01091"/>
    </source>
</evidence>
<reference evidence="4 5" key="1">
    <citation type="submission" date="2014-03" db="EMBL/GenBank/DDBJ databases">
        <title>Genome sequence of Bordetella holmseii.</title>
        <authorList>
            <person name="Harvill E."/>
            <person name="Goodfield L.L."/>
            <person name="Ivanov Y."/>
            <person name="Meyer J.A."/>
            <person name="Newth C."/>
            <person name="Cassiday P."/>
            <person name="Tondella M.L."/>
            <person name="Liao P."/>
            <person name="Zimmerman J."/>
            <person name="Meert K."/>
            <person name="Wessel D."/>
            <person name="Berger J."/>
            <person name="Dean J.M."/>
            <person name="Holubkov R."/>
            <person name="Burr J."/>
            <person name="Liu T."/>
            <person name="Brinkac L.M."/>
            <person name="Sanka R."/>
            <person name="Kim M."/>
            <person name="Losada L."/>
        </authorList>
    </citation>
    <scope>NUCLEOTIDE SEQUENCE [LARGE SCALE GENOMIC DNA]</scope>
    <source>
        <strain evidence="4 5">CDC-H585-BH</strain>
    </source>
</reference>
<dbReference type="PATRIC" id="fig|1331206.3.peg.3616"/>
<dbReference type="GO" id="GO:0003677">
    <property type="term" value="F:DNA binding"/>
    <property type="evidence" value="ECO:0007669"/>
    <property type="project" value="UniProtKB-UniRule"/>
</dbReference>
<dbReference type="STRING" id="35814.BBB42_14130"/>
<evidence type="ECO:0000313" key="4">
    <source>
        <dbReference type="EMBL" id="KAK86606.1"/>
    </source>
</evidence>
<dbReference type="RefSeq" id="WP_005015551.1">
    <property type="nucleotide sequence ID" value="NZ_JFZZ01000148.1"/>
</dbReference>
<accession>A0A158M180</accession>
<dbReference type="PROSITE" id="PS51755">
    <property type="entry name" value="OMPR_PHOB"/>
    <property type="match status" value="1"/>
</dbReference>
<dbReference type="SUPFAM" id="SSF52172">
    <property type="entry name" value="CheY-like"/>
    <property type="match status" value="1"/>
</dbReference>
<feature type="domain" description="OmpR/PhoB-type" evidence="3">
    <location>
        <begin position="143"/>
        <end position="250"/>
    </location>
</feature>
<dbReference type="Gene3D" id="1.10.10.10">
    <property type="entry name" value="Winged helix-like DNA-binding domain superfamily/Winged helix DNA-binding domain"/>
    <property type="match status" value="1"/>
</dbReference>
<evidence type="ECO:0000259" key="3">
    <source>
        <dbReference type="PROSITE" id="PS51755"/>
    </source>
</evidence>
<dbReference type="InterPro" id="IPR036388">
    <property type="entry name" value="WH-like_DNA-bd_sf"/>
</dbReference>
<dbReference type="SMART" id="SM00862">
    <property type="entry name" value="Trans_reg_C"/>
    <property type="match status" value="1"/>
</dbReference>
<evidence type="ECO:0000256" key="1">
    <source>
        <dbReference type="ARBA" id="ARBA00023125"/>
    </source>
</evidence>
<dbReference type="InterPro" id="IPR016032">
    <property type="entry name" value="Sig_transdc_resp-reg_C-effctor"/>
</dbReference>
<dbReference type="SUPFAM" id="SSF46894">
    <property type="entry name" value="C-terminal effector domain of the bipartite response regulators"/>
    <property type="match status" value="1"/>
</dbReference>
<dbReference type="EMBL" id="JFZZ01000148">
    <property type="protein sequence ID" value="KAK86606.1"/>
    <property type="molecule type" value="Genomic_DNA"/>
</dbReference>
<dbReference type="AlphaFoldDB" id="A0A158M180"/>
<dbReference type="Gene3D" id="3.40.50.2300">
    <property type="match status" value="1"/>
</dbReference>
<dbReference type="GO" id="GO:0006355">
    <property type="term" value="P:regulation of DNA-templated transcription"/>
    <property type="evidence" value="ECO:0007669"/>
    <property type="project" value="InterPro"/>
</dbReference>
<proteinExistence type="predicted"/>
<dbReference type="GO" id="GO:0000160">
    <property type="term" value="P:phosphorelay signal transduction system"/>
    <property type="evidence" value="ECO:0007669"/>
    <property type="project" value="InterPro"/>
</dbReference>
<dbReference type="Pfam" id="PF00486">
    <property type="entry name" value="Trans_reg_C"/>
    <property type="match status" value="1"/>
</dbReference>
<dbReference type="InterPro" id="IPR011006">
    <property type="entry name" value="CheY-like_superfamily"/>
</dbReference>
<evidence type="ECO:0000313" key="5">
    <source>
        <dbReference type="Proteomes" id="UP000026682"/>
    </source>
</evidence>
<keyword evidence="1 2" id="KW-0238">DNA-binding</keyword>
<gene>
    <name evidence="4" type="ORF">L497_2209</name>
</gene>
<feature type="DNA-binding region" description="OmpR/PhoB-type" evidence="2">
    <location>
        <begin position="143"/>
        <end position="250"/>
    </location>
</feature>